<feature type="domain" description="CBM6" evidence="4">
    <location>
        <begin position="968"/>
        <end position="1091"/>
    </location>
</feature>
<dbReference type="Pfam" id="PF22681">
    <property type="entry name" value="Lmo2446-like_N"/>
    <property type="match status" value="1"/>
</dbReference>
<gene>
    <name evidence="5" type="ORF">DFP98_12533</name>
</gene>
<dbReference type="InterPro" id="IPR048395">
    <property type="entry name" value="Glyco_hydro_31_C"/>
</dbReference>
<dbReference type="InterPro" id="IPR011013">
    <property type="entry name" value="Gal_mutarotase_sf_dom"/>
</dbReference>
<reference evidence="5 6" key="1">
    <citation type="submission" date="2018-07" db="EMBL/GenBank/DDBJ databases">
        <title>Genomic Encyclopedia of Type Strains, Phase III (KMG-III): the genomes of soil and plant-associated and newly described type strains.</title>
        <authorList>
            <person name="Whitman W."/>
        </authorList>
    </citation>
    <scope>NUCLEOTIDE SEQUENCE [LARGE SCALE GENOMIC DNA]</scope>
    <source>
        <strain evidence="5 6">CECT 7287</strain>
    </source>
</reference>
<dbReference type="InterPro" id="IPR055242">
    <property type="entry name" value="Lmo2446-like_N"/>
</dbReference>
<evidence type="ECO:0000256" key="1">
    <source>
        <dbReference type="ARBA" id="ARBA00007806"/>
    </source>
</evidence>
<dbReference type="InterPro" id="IPR013783">
    <property type="entry name" value="Ig-like_fold"/>
</dbReference>
<dbReference type="GO" id="GO:0030246">
    <property type="term" value="F:carbohydrate binding"/>
    <property type="evidence" value="ECO:0007669"/>
    <property type="project" value="InterPro"/>
</dbReference>
<evidence type="ECO:0000313" key="5">
    <source>
        <dbReference type="EMBL" id="RED63486.1"/>
    </source>
</evidence>
<evidence type="ECO:0000256" key="3">
    <source>
        <dbReference type="SAM" id="SignalP"/>
    </source>
</evidence>
<name>A0A3D9IQX3_9BACL</name>
<dbReference type="Gene3D" id="2.60.40.1760">
    <property type="entry name" value="glycosyl hydrolase (family 31)"/>
    <property type="match status" value="1"/>
</dbReference>
<evidence type="ECO:0000256" key="2">
    <source>
        <dbReference type="RuleBase" id="RU361185"/>
    </source>
</evidence>
<dbReference type="SUPFAM" id="SSF74650">
    <property type="entry name" value="Galactose mutarotase-like"/>
    <property type="match status" value="1"/>
</dbReference>
<evidence type="ECO:0000259" key="4">
    <source>
        <dbReference type="PROSITE" id="PS51175"/>
    </source>
</evidence>
<dbReference type="Pfam" id="PF16990">
    <property type="entry name" value="CBM_35"/>
    <property type="match status" value="1"/>
</dbReference>
<dbReference type="PROSITE" id="PS51175">
    <property type="entry name" value="CBM6"/>
    <property type="match status" value="1"/>
</dbReference>
<evidence type="ECO:0000313" key="6">
    <source>
        <dbReference type="Proteomes" id="UP000256977"/>
    </source>
</evidence>
<dbReference type="AlphaFoldDB" id="A0A3D9IQX3"/>
<dbReference type="Pfam" id="PF21365">
    <property type="entry name" value="Glyco_hydro_31_3rd"/>
    <property type="match status" value="1"/>
</dbReference>
<dbReference type="InterPro" id="IPR005084">
    <property type="entry name" value="CBM6"/>
</dbReference>
<dbReference type="InterPro" id="IPR051816">
    <property type="entry name" value="Glycosyl_Hydrolase_31"/>
</dbReference>
<dbReference type="SUPFAM" id="SSF51445">
    <property type="entry name" value="(Trans)glycosidases"/>
    <property type="match status" value="1"/>
</dbReference>
<dbReference type="Gene3D" id="3.20.20.80">
    <property type="entry name" value="Glycosidases"/>
    <property type="match status" value="1"/>
</dbReference>
<dbReference type="CDD" id="cd06597">
    <property type="entry name" value="GH31_transferase_CtsY"/>
    <property type="match status" value="1"/>
</dbReference>
<dbReference type="GO" id="GO:0004553">
    <property type="term" value="F:hydrolase activity, hydrolyzing O-glycosyl compounds"/>
    <property type="evidence" value="ECO:0007669"/>
    <property type="project" value="InterPro"/>
</dbReference>
<dbReference type="PANTHER" id="PTHR43863:SF2">
    <property type="entry name" value="MALTASE-GLUCOAMYLASE"/>
    <property type="match status" value="1"/>
</dbReference>
<organism evidence="5 6">
    <name type="scientific">Cohnella phaseoli</name>
    <dbReference type="NCBI Taxonomy" id="456490"/>
    <lineage>
        <taxon>Bacteria</taxon>
        <taxon>Bacillati</taxon>
        <taxon>Bacillota</taxon>
        <taxon>Bacilli</taxon>
        <taxon>Bacillales</taxon>
        <taxon>Paenibacillaceae</taxon>
        <taxon>Cohnella</taxon>
    </lineage>
</organism>
<feature type="signal peptide" evidence="3">
    <location>
        <begin position="1"/>
        <end position="31"/>
    </location>
</feature>
<dbReference type="CDD" id="cd14752">
    <property type="entry name" value="GH31_N"/>
    <property type="match status" value="1"/>
</dbReference>
<keyword evidence="2" id="KW-0326">Glycosidase</keyword>
<dbReference type="Pfam" id="PF01055">
    <property type="entry name" value="Glyco_hydro_31_2nd"/>
    <property type="match status" value="1"/>
</dbReference>
<feature type="chain" id="PRO_5017703335" evidence="3">
    <location>
        <begin position="32"/>
        <end position="1092"/>
    </location>
</feature>
<comment type="similarity">
    <text evidence="1 2">Belongs to the glycosyl hydrolase 31 family.</text>
</comment>
<dbReference type="InterPro" id="IPR008979">
    <property type="entry name" value="Galactose-bd-like_sf"/>
</dbReference>
<dbReference type="InterPro" id="IPR017853">
    <property type="entry name" value="GH"/>
</dbReference>
<dbReference type="SUPFAM" id="SSF51011">
    <property type="entry name" value="Glycosyl hydrolase domain"/>
    <property type="match status" value="1"/>
</dbReference>
<keyword evidence="2 5" id="KW-0378">Hydrolase</keyword>
<dbReference type="InterPro" id="IPR000322">
    <property type="entry name" value="Glyco_hydro_31_TIM"/>
</dbReference>
<comment type="caution">
    <text evidence="5">The sequence shown here is derived from an EMBL/GenBank/DDBJ whole genome shotgun (WGS) entry which is preliminary data.</text>
</comment>
<proteinExistence type="inferred from homology"/>
<dbReference type="Gene3D" id="2.60.120.260">
    <property type="entry name" value="Galactose-binding domain-like"/>
    <property type="match status" value="1"/>
</dbReference>
<dbReference type="RefSeq" id="WP_246016748.1">
    <property type="nucleotide sequence ID" value="NZ_QRDZ01000025.1"/>
</dbReference>
<accession>A0A3D9IQX3</accession>
<dbReference type="GO" id="GO:0005975">
    <property type="term" value="P:carbohydrate metabolic process"/>
    <property type="evidence" value="ECO:0007669"/>
    <property type="project" value="InterPro"/>
</dbReference>
<keyword evidence="6" id="KW-1185">Reference proteome</keyword>
<dbReference type="EMBL" id="QRDZ01000025">
    <property type="protein sequence ID" value="RED63486.1"/>
    <property type="molecule type" value="Genomic_DNA"/>
</dbReference>
<dbReference type="Proteomes" id="UP000256977">
    <property type="component" value="Unassembled WGS sequence"/>
</dbReference>
<protein>
    <submittedName>
        <fullName evidence="5">Alpha-glucosidase (Family GH31 glycosyl hydrolase)</fullName>
    </submittedName>
</protein>
<keyword evidence="3" id="KW-0732">Signal</keyword>
<dbReference type="Gene3D" id="2.60.40.10">
    <property type="entry name" value="Immunoglobulins"/>
    <property type="match status" value="1"/>
</dbReference>
<dbReference type="CDD" id="cd04083">
    <property type="entry name" value="CBM35_Lmo2446-like"/>
    <property type="match status" value="1"/>
</dbReference>
<dbReference type="Gene3D" id="2.60.40.1180">
    <property type="entry name" value="Golgi alpha-mannosidase II"/>
    <property type="match status" value="2"/>
</dbReference>
<dbReference type="PANTHER" id="PTHR43863">
    <property type="entry name" value="HYDROLASE, PUTATIVE (AFU_ORTHOLOGUE AFUA_1G03140)-RELATED"/>
    <property type="match status" value="1"/>
</dbReference>
<sequence>MMIRLKTIRRRLAYPVMALLLFLSSVPSAFAIDGVFHSPYGLEDRYVAEVTERYPQDPIAGENVYIKLKTWPIEPGQAVWVTWTKNGVPQSVINGSWKYNSGGDTYWEVALGSFAKGDVINYTVRADQYGTNQKTIGPFEFTVTDWESVASVSGYTDSSNHVVFNAVPNTGALSPKLNISFAADDVFRVQLSPTGTGSFDTGLSNYTLTDHGSYYTVATSELVLRVDKSPFKLSVYEEDGTTLIAKQYDSTVNRNMAWLTDGSSIIDKVEDNFYSPSDEKFFGFGERYDNFDKRGEDIETYIYNQYLNQNEKTYLAIPYFISSKGYGILANSTYYSKFKMATVRSDMYGFTVDTGGSANSMLDYYFYSGDNLKDVIDNYTDTTAKPTLMPKWGFGLWLSANEWDRQSEVNTVLGNLNTYNIPATTLVLEQWSDEETFYIWNEATYTPKAGSDAFSSSDFTYGTKWPDPEGMVDDIHTAGLKVLLWQTPAIKHTGSPYAQKDNDESYMISQGYAVGDGNGGAYKTPDGWFGSSPILDFTNSAAVNWWMSKRSYLFDDIGIDGFKTDGGELVWGKNTTFSNGKKGDEMRNLYPNLYIGAYYDYAKLKRGETISFSRAGTTGVGAYPAFWAGDQESTFGTMKQSILAGLNANMSGVPYWSWDLAGFTGTFPSSELYKRSVEMAIFAPVVQIHSEKSNPPVNEERTPWNVQTRSGDGTVINHFAKYMNIRMNLLPYIYSEATKTSATGAPLMRAMFLEYPDDANSYDPDYQYQYLFGDNLLVAPIVDQGVTNKDIYLPEGEWIDFFYGAARPGDREISYYADVDSIPVFVKSGSIIPMNLNSNYALGGTIGNSMTSYTNLTFRVYPDGSTSYDWNDDIGGSVKTISSDEEYDLNRVTVTLPAISTASTLQVYTTKPSSVTVRGSGLTEYGSLSALNSSSQGWYYSAAEKFVYVKVASGGSTRTVVLNGVHKSEYEAEYATQVNVSTNTNHTGYTGTGFVDGFASTGDAVLFDVYVDAAGSYDVDFKYSSAAGTASRQIYVNGSNIQTLSMPATANWDTWGTATATLTLNAGHNTIWLQYDHGNSQGINLDNITIKE</sequence>
<dbReference type="InterPro" id="IPR025887">
    <property type="entry name" value="Glyco_hydro_31_N_dom"/>
</dbReference>
<dbReference type="Pfam" id="PF13802">
    <property type="entry name" value="Gal_mutarotas_2"/>
    <property type="match status" value="1"/>
</dbReference>
<dbReference type="SUPFAM" id="SSF49785">
    <property type="entry name" value="Galactose-binding domain-like"/>
    <property type="match status" value="1"/>
</dbReference>
<dbReference type="InterPro" id="IPR013780">
    <property type="entry name" value="Glyco_hydro_b"/>
</dbReference>